<proteinExistence type="predicted"/>
<dbReference type="AlphaFoldDB" id="A0A2P5BS56"/>
<name>A0A2P5BS56_PARAD</name>
<gene>
    <name evidence="1" type="ORF">PanWU01x14_214610</name>
</gene>
<sequence>MKSFFVVQSGIEVCSGQRGRKVQCYNLIFWKARRGIRRLQRDNEEKILEVVRPLILDDDDGDEKNRKTMEKKEQYMFLN</sequence>
<evidence type="ECO:0000313" key="2">
    <source>
        <dbReference type="Proteomes" id="UP000237105"/>
    </source>
</evidence>
<evidence type="ECO:0000313" key="1">
    <source>
        <dbReference type="EMBL" id="PON51639.1"/>
    </source>
</evidence>
<accession>A0A2P5BS56</accession>
<protein>
    <submittedName>
        <fullName evidence="1">Uncharacterized protein</fullName>
    </submittedName>
</protein>
<keyword evidence="2" id="KW-1185">Reference proteome</keyword>
<organism evidence="1 2">
    <name type="scientific">Parasponia andersonii</name>
    <name type="common">Sponia andersonii</name>
    <dbReference type="NCBI Taxonomy" id="3476"/>
    <lineage>
        <taxon>Eukaryota</taxon>
        <taxon>Viridiplantae</taxon>
        <taxon>Streptophyta</taxon>
        <taxon>Embryophyta</taxon>
        <taxon>Tracheophyta</taxon>
        <taxon>Spermatophyta</taxon>
        <taxon>Magnoliopsida</taxon>
        <taxon>eudicotyledons</taxon>
        <taxon>Gunneridae</taxon>
        <taxon>Pentapetalae</taxon>
        <taxon>rosids</taxon>
        <taxon>fabids</taxon>
        <taxon>Rosales</taxon>
        <taxon>Cannabaceae</taxon>
        <taxon>Parasponia</taxon>
    </lineage>
</organism>
<reference evidence="2" key="1">
    <citation type="submission" date="2016-06" db="EMBL/GenBank/DDBJ databases">
        <title>Parallel loss of symbiosis genes in relatives of nitrogen-fixing non-legume Parasponia.</title>
        <authorList>
            <person name="Van Velzen R."/>
            <person name="Holmer R."/>
            <person name="Bu F."/>
            <person name="Rutten L."/>
            <person name="Van Zeijl A."/>
            <person name="Liu W."/>
            <person name="Santuari L."/>
            <person name="Cao Q."/>
            <person name="Sharma T."/>
            <person name="Shen D."/>
            <person name="Roswanjaya Y."/>
            <person name="Wardhani T."/>
            <person name="Kalhor M.S."/>
            <person name="Jansen J."/>
            <person name="Van den Hoogen J."/>
            <person name="Gungor B."/>
            <person name="Hartog M."/>
            <person name="Hontelez J."/>
            <person name="Verver J."/>
            <person name="Yang W.-C."/>
            <person name="Schijlen E."/>
            <person name="Repin R."/>
            <person name="Schilthuizen M."/>
            <person name="Schranz E."/>
            <person name="Heidstra R."/>
            <person name="Miyata K."/>
            <person name="Fedorova E."/>
            <person name="Kohlen W."/>
            <person name="Bisseling T."/>
            <person name="Smit S."/>
            <person name="Geurts R."/>
        </authorList>
    </citation>
    <scope>NUCLEOTIDE SEQUENCE [LARGE SCALE GENOMIC DNA]</scope>
    <source>
        <strain evidence="2">cv. WU1-14</strain>
    </source>
</reference>
<comment type="caution">
    <text evidence="1">The sequence shown here is derived from an EMBL/GenBank/DDBJ whole genome shotgun (WGS) entry which is preliminary data.</text>
</comment>
<dbReference type="Proteomes" id="UP000237105">
    <property type="component" value="Unassembled WGS sequence"/>
</dbReference>
<dbReference type="EMBL" id="JXTB01000230">
    <property type="protein sequence ID" value="PON51639.1"/>
    <property type="molecule type" value="Genomic_DNA"/>
</dbReference>